<dbReference type="PROSITE" id="PS51257">
    <property type="entry name" value="PROKAR_LIPOPROTEIN"/>
    <property type="match status" value="1"/>
</dbReference>
<organism evidence="1 2">
    <name type="scientific">Pinibacter soli</name>
    <dbReference type="NCBI Taxonomy" id="3044211"/>
    <lineage>
        <taxon>Bacteria</taxon>
        <taxon>Pseudomonadati</taxon>
        <taxon>Bacteroidota</taxon>
        <taxon>Chitinophagia</taxon>
        <taxon>Chitinophagales</taxon>
        <taxon>Chitinophagaceae</taxon>
        <taxon>Pinibacter</taxon>
    </lineage>
</organism>
<evidence type="ECO:0008006" key="3">
    <source>
        <dbReference type="Google" id="ProtNLM"/>
    </source>
</evidence>
<proteinExistence type="predicted"/>
<keyword evidence="2" id="KW-1185">Reference proteome</keyword>
<evidence type="ECO:0000313" key="1">
    <source>
        <dbReference type="EMBL" id="MDI3321702.1"/>
    </source>
</evidence>
<sequence>MKVKTHIAATFAIVLFILSSCKKVYDYVEHHPTATSDACKITQFTVSEDGLTVIFDVTYDKKGNMISVVAREGYRVYMNFDQYYRYDKHNQLTDQIIAYHGYSVPITWHSYQYAHNKIIDSVYQNSGNLSDTKPPVNAPASAKAYYNITTDNFGRIVSFTASNNYSGSFQYNDQENLIRTFPATYDDKINPYRTNPVWQQVFWDYSANNPILHLAPPDYSLAKIVSYNSYGLPTKYVAYDGFRYNGGRFGFGFDTLEIKYDCDISKVGY</sequence>
<name>A0ABT6RGK6_9BACT</name>
<accession>A0ABT6RGK6</accession>
<dbReference type="Proteomes" id="UP001226434">
    <property type="component" value="Unassembled WGS sequence"/>
</dbReference>
<evidence type="ECO:0000313" key="2">
    <source>
        <dbReference type="Proteomes" id="UP001226434"/>
    </source>
</evidence>
<dbReference type="RefSeq" id="WP_282335808.1">
    <property type="nucleotide sequence ID" value="NZ_JASBRG010000007.1"/>
</dbReference>
<dbReference type="Gene3D" id="2.180.10.10">
    <property type="entry name" value="RHS repeat-associated core"/>
    <property type="match status" value="1"/>
</dbReference>
<gene>
    <name evidence="1" type="ORF">QJ048_18035</name>
</gene>
<protein>
    <recommendedName>
        <fullName evidence="3">DUF4595 domain-containing protein</fullName>
    </recommendedName>
</protein>
<reference evidence="1 2" key="1">
    <citation type="submission" date="2023-05" db="EMBL/GenBank/DDBJ databases">
        <title>Genome sequence of Pinibacter sp. MAH-24.</title>
        <authorList>
            <person name="Huq M.A."/>
        </authorList>
    </citation>
    <scope>NUCLEOTIDE SEQUENCE [LARGE SCALE GENOMIC DNA]</scope>
    <source>
        <strain evidence="1 2">MAH-24</strain>
    </source>
</reference>
<comment type="caution">
    <text evidence="1">The sequence shown here is derived from an EMBL/GenBank/DDBJ whole genome shotgun (WGS) entry which is preliminary data.</text>
</comment>
<dbReference type="EMBL" id="JASBRG010000007">
    <property type="protein sequence ID" value="MDI3321702.1"/>
    <property type="molecule type" value="Genomic_DNA"/>
</dbReference>